<feature type="region of interest" description="Disordered" evidence="1">
    <location>
        <begin position="84"/>
        <end position="142"/>
    </location>
</feature>
<dbReference type="Proteomes" id="UP001458880">
    <property type="component" value="Unassembled WGS sequence"/>
</dbReference>
<dbReference type="AlphaFoldDB" id="A0AAW1IDM8"/>
<feature type="compositionally biased region" description="Polar residues" evidence="1">
    <location>
        <begin position="109"/>
        <end position="118"/>
    </location>
</feature>
<dbReference type="EMBL" id="JASPKY010000649">
    <property type="protein sequence ID" value="KAK9687355.1"/>
    <property type="molecule type" value="Genomic_DNA"/>
</dbReference>
<organism evidence="2 3">
    <name type="scientific">Popillia japonica</name>
    <name type="common">Japanese beetle</name>
    <dbReference type="NCBI Taxonomy" id="7064"/>
    <lineage>
        <taxon>Eukaryota</taxon>
        <taxon>Metazoa</taxon>
        <taxon>Ecdysozoa</taxon>
        <taxon>Arthropoda</taxon>
        <taxon>Hexapoda</taxon>
        <taxon>Insecta</taxon>
        <taxon>Pterygota</taxon>
        <taxon>Neoptera</taxon>
        <taxon>Endopterygota</taxon>
        <taxon>Coleoptera</taxon>
        <taxon>Polyphaga</taxon>
        <taxon>Scarabaeiformia</taxon>
        <taxon>Scarabaeidae</taxon>
        <taxon>Rutelinae</taxon>
        <taxon>Popillia</taxon>
    </lineage>
</organism>
<feature type="compositionally biased region" description="Polar residues" evidence="1">
    <location>
        <begin position="355"/>
        <end position="367"/>
    </location>
</feature>
<gene>
    <name evidence="2" type="ORF">QE152_g36497</name>
</gene>
<dbReference type="PANTHER" id="PTHR33273:SF2">
    <property type="entry name" value="ENDONUCLEASE_EXONUCLEASE_PHOSPHATASE DOMAIN-CONTAINING PROTEIN"/>
    <property type="match status" value="1"/>
</dbReference>
<feature type="region of interest" description="Disordered" evidence="1">
    <location>
        <begin position="339"/>
        <end position="422"/>
    </location>
</feature>
<sequence>MGDMPIHRKPERRAVHQIKSLPEILPPRMMGPPLGLLSIPPPLCGAFAVRSATDERINSRTAEVLPSHVAGSSNEITVVHSQSEALPMSGSTREQRRFPPNPPRPVSAIISSQPQSRQPRGKNTADPPPPTTPAERIPPVVLRDKTGWSKLSAEIKRRKINFTNAQNVTDGIRIFPSTASNHRTLTKFFSNDGIPHHTYQLPSEKLLNVVLRGIPLEIAEEEIFNVLRERGFTPEVVVRMRRSRDRAPMPLVLVKVPREQKTTKNYHLEEVLSLEALKAHPSIGQSPRKCVACAGDHEPGACPRPKQVPATCANCGEEHPANYRDCARFPKLNSRQIAVSRDPAGDGQSGWRVATDSTRAQESSGSYSVKKDQANNGRSYSQVLSNTQRTHPQGKTSKSPKVGFISGRPSPPPRNKPVLPSGDEDAKVEILLDALQSLFSQIEKITEAIHKVFPRNTGRRL</sequence>
<evidence type="ECO:0000313" key="2">
    <source>
        <dbReference type="EMBL" id="KAK9687355.1"/>
    </source>
</evidence>
<keyword evidence="3" id="KW-1185">Reference proteome</keyword>
<dbReference type="PANTHER" id="PTHR33273">
    <property type="entry name" value="DOMAIN-CONTAINING PROTEIN, PUTATIVE-RELATED"/>
    <property type="match status" value="1"/>
</dbReference>
<evidence type="ECO:0000313" key="3">
    <source>
        <dbReference type="Proteomes" id="UP001458880"/>
    </source>
</evidence>
<evidence type="ECO:0008006" key="4">
    <source>
        <dbReference type="Google" id="ProtNLM"/>
    </source>
</evidence>
<name>A0AAW1IDM8_POPJA</name>
<reference evidence="2 3" key="1">
    <citation type="journal article" date="2024" name="BMC Genomics">
        <title>De novo assembly and annotation of Popillia japonica's genome with initial clues to its potential as an invasive pest.</title>
        <authorList>
            <person name="Cucini C."/>
            <person name="Boschi S."/>
            <person name="Funari R."/>
            <person name="Cardaioli E."/>
            <person name="Iannotti N."/>
            <person name="Marturano G."/>
            <person name="Paoli F."/>
            <person name="Bruttini M."/>
            <person name="Carapelli A."/>
            <person name="Frati F."/>
            <person name="Nardi F."/>
        </authorList>
    </citation>
    <scope>NUCLEOTIDE SEQUENCE [LARGE SCALE GENOMIC DNA]</scope>
    <source>
        <strain evidence="2">DMR45628</strain>
    </source>
</reference>
<accession>A0AAW1IDM8</accession>
<feature type="compositionally biased region" description="Polar residues" evidence="1">
    <location>
        <begin position="374"/>
        <end position="399"/>
    </location>
</feature>
<comment type="caution">
    <text evidence="2">The sequence shown here is derived from an EMBL/GenBank/DDBJ whole genome shotgun (WGS) entry which is preliminary data.</text>
</comment>
<proteinExistence type="predicted"/>
<evidence type="ECO:0000256" key="1">
    <source>
        <dbReference type="SAM" id="MobiDB-lite"/>
    </source>
</evidence>
<protein>
    <recommendedName>
        <fullName evidence="4">Pre-C2HC domain-containing protein</fullName>
    </recommendedName>
</protein>